<evidence type="ECO:0000313" key="2">
    <source>
        <dbReference type="EMBL" id="PKY59738.1"/>
    </source>
</evidence>
<feature type="compositionally biased region" description="Basic residues" evidence="1">
    <location>
        <begin position="641"/>
        <end position="650"/>
    </location>
</feature>
<feature type="region of interest" description="Disordered" evidence="1">
    <location>
        <begin position="618"/>
        <end position="658"/>
    </location>
</feature>
<organism evidence="2 3">
    <name type="scientific">Rhizophagus irregularis</name>
    <dbReference type="NCBI Taxonomy" id="588596"/>
    <lineage>
        <taxon>Eukaryota</taxon>
        <taxon>Fungi</taxon>
        <taxon>Fungi incertae sedis</taxon>
        <taxon>Mucoromycota</taxon>
        <taxon>Glomeromycotina</taxon>
        <taxon>Glomeromycetes</taxon>
        <taxon>Glomerales</taxon>
        <taxon>Glomeraceae</taxon>
        <taxon>Rhizophagus</taxon>
    </lineage>
</organism>
<protein>
    <submittedName>
        <fullName evidence="2">Uncharacterized protein</fullName>
    </submittedName>
</protein>
<dbReference type="VEuPathDB" id="FungiDB:FUN_000346"/>
<evidence type="ECO:0000313" key="3">
    <source>
        <dbReference type="Proteomes" id="UP000234323"/>
    </source>
</evidence>
<dbReference type="VEuPathDB" id="FungiDB:RhiirA1_470147"/>
<dbReference type="VEuPathDB" id="FungiDB:RhiirFUN_003571"/>
<keyword evidence="3" id="KW-1185">Reference proteome</keyword>
<dbReference type="Proteomes" id="UP000234323">
    <property type="component" value="Unassembled WGS sequence"/>
</dbReference>
<proteinExistence type="predicted"/>
<reference evidence="2 3" key="1">
    <citation type="submission" date="2015-10" db="EMBL/GenBank/DDBJ databases">
        <title>Genome analyses suggest a sexual origin of heterokaryosis in a supposedly ancient asexual fungus.</title>
        <authorList>
            <person name="Ropars J."/>
            <person name="Sedzielewska K."/>
            <person name="Noel J."/>
            <person name="Charron P."/>
            <person name="Farinelli L."/>
            <person name="Marton T."/>
            <person name="Kruger M."/>
            <person name="Pelin A."/>
            <person name="Brachmann A."/>
            <person name="Corradi N."/>
        </authorList>
    </citation>
    <scope>NUCLEOTIDE SEQUENCE [LARGE SCALE GENOMIC DNA]</scope>
    <source>
        <strain evidence="2 3">A4</strain>
    </source>
</reference>
<dbReference type="EMBL" id="LLXI01003736">
    <property type="protein sequence ID" value="PKY59738.1"/>
    <property type="molecule type" value="Genomic_DNA"/>
</dbReference>
<sequence>MVYALKPSEELGETYENWLQMEQSVLNSRVLLLDTLSFGNRKLVLRNISANYKKPNNSERSVAQEPSRVESAALTITAGLQLDVFSNIGSNIAEDGLATDDFLEKNTRFQKNLPSTIPVVTSMLSSSPSLRSQHHGNIFTYSFHTCKLNPYVVRDTRGSGTLYNTKKGRYFLIELDQNADLLLTKKNSFNIYTNDIDMTNDHHRIFNSTSKKVNVNFLIGTYLTFIFAINRQFSPDIVKKYFKRLRQLLLEKLVAIKNRISQPSKNRTTKTFIRFSSGAHVIYLGFYFRCDLNCTQPAAVVLSQNRWKCHKHLGTILGTPLEKQKRNYNIPGNPMFRASNASQNQWKEIHSTRLGITYDVIVRRYNEWRGKRDDYLRNVMEPTTTKTKKGVETTRSFYKEYRGLQFDDNRTQSQLNRWNRLVNSIVNSERYLYRPKPFLISKDSTVFKKIQHAVERRFLRQESNEDKVSRKLIRKRAKNWKLRVKKRNKQKKKLPDLPPDFTGNVRAFYYETYNINLSAYKVKRRFDVSHLPGFKYSYNKAKRLYNKYQKRKRKLLLSRTEAEHSLLHIEEIRIKKELYDIYRKGRPKPEPLPIPKSWFNFANTRIIPNSVLNEEINLPNRNTPPLENTKLIDDQSPRPIARPRTKRKKLPPTPGPDL</sequence>
<dbReference type="AlphaFoldDB" id="A0A2I1HLI1"/>
<accession>A0A2I1HLI1</accession>
<name>A0A2I1HLI1_9GLOM</name>
<comment type="caution">
    <text evidence="2">The sequence shown here is derived from an EMBL/GenBank/DDBJ whole genome shotgun (WGS) entry which is preliminary data.</text>
</comment>
<evidence type="ECO:0000256" key="1">
    <source>
        <dbReference type="SAM" id="MobiDB-lite"/>
    </source>
</evidence>
<gene>
    <name evidence="2" type="ORF">RhiirA4_430637</name>
</gene>